<dbReference type="Proteomes" id="UP000800200">
    <property type="component" value="Unassembled WGS sequence"/>
</dbReference>
<name>A0A6A6ESB9_9PEZI</name>
<evidence type="ECO:0000313" key="1">
    <source>
        <dbReference type="EMBL" id="KAF2193618.1"/>
    </source>
</evidence>
<dbReference type="OrthoDB" id="3789257at2759"/>
<proteinExistence type="predicted"/>
<reference evidence="1" key="1">
    <citation type="journal article" date="2020" name="Stud. Mycol.">
        <title>101 Dothideomycetes genomes: a test case for predicting lifestyles and emergence of pathogens.</title>
        <authorList>
            <person name="Haridas S."/>
            <person name="Albert R."/>
            <person name="Binder M."/>
            <person name="Bloem J."/>
            <person name="Labutti K."/>
            <person name="Salamov A."/>
            <person name="Andreopoulos B."/>
            <person name="Baker S."/>
            <person name="Barry K."/>
            <person name="Bills G."/>
            <person name="Bluhm B."/>
            <person name="Cannon C."/>
            <person name="Castanera R."/>
            <person name="Culley D."/>
            <person name="Daum C."/>
            <person name="Ezra D."/>
            <person name="Gonzalez J."/>
            <person name="Henrissat B."/>
            <person name="Kuo A."/>
            <person name="Liang C."/>
            <person name="Lipzen A."/>
            <person name="Lutzoni F."/>
            <person name="Magnuson J."/>
            <person name="Mondo S."/>
            <person name="Nolan M."/>
            <person name="Ohm R."/>
            <person name="Pangilinan J."/>
            <person name="Park H.-J."/>
            <person name="Ramirez L."/>
            <person name="Alfaro M."/>
            <person name="Sun H."/>
            <person name="Tritt A."/>
            <person name="Yoshinaga Y."/>
            <person name="Zwiers L.-H."/>
            <person name="Turgeon B."/>
            <person name="Goodwin S."/>
            <person name="Spatafora J."/>
            <person name="Crous P."/>
            <person name="Grigoriev I."/>
        </authorList>
    </citation>
    <scope>NUCLEOTIDE SEQUENCE</scope>
    <source>
        <strain evidence="1">CBS 207.26</strain>
    </source>
</reference>
<dbReference type="AlphaFoldDB" id="A0A6A6ESB9"/>
<dbReference type="EMBL" id="ML994613">
    <property type="protein sequence ID" value="KAF2193618.1"/>
    <property type="molecule type" value="Genomic_DNA"/>
</dbReference>
<organism evidence="1 2">
    <name type="scientific">Zopfia rhizophila CBS 207.26</name>
    <dbReference type="NCBI Taxonomy" id="1314779"/>
    <lineage>
        <taxon>Eukaryota</taxon>
        <taxon>Fungi</taxon>
        <taxon>Dikarya</taxon>
        <taxon>Ascomycota</taxon>
        <taxon>Pezizomycotina</taxon>
        <taxon>Dothideomycetes</taxon>
        <taxon>Dothideomycetes incertae sedis</taxon>
        <taxon>Zopfiaceae</taxon>
        <taxon>Zopfia</taxon>
    </lineage>
</organism>
<evidence type="ECO:0000313" key="2">
    <source>
        <dbReference type="Proteomes" id="UP000800200"/>
    </source>
</evidence>
<sequence length="146" mass="16415">MATKSSGWLIDQLKKKMEGFNTETYPLASSEIRAFKTYYELLKEDASSLKRRSKQRRSARLRVRSLLVDVFFGIGQEVFLLCTLAVSITTLATVTQTGLVSKLREWWKSASHPQGLTGASRHTCGAYSITALFTSLVMNDTGMRRL</sequence>
<accession>A0A6A6ESB9</accession>
<gene>
    <name evidence="1" type="ORF">K469DRAFT_239323</name>
</gene>
<protein>
    <submittedName>
        <fullName evidence="1">Uncharacterized protein</fullName>
    </submittedName>
</protein>
<keyword evidence="2" id="KW-1185">Reference proteome</keyword>